<accession>A0AAW0BSN5</accession>
<evidence type="ECO:0000256" key="2">
    <source>
        <dbReference type="SAM" id="MobiDB-lite"/>
    </source>
</evidence>
<feature type="region of interest" description="Disordered" evidence="2">
    <location>
        <begin position="78"/>
        <end position="105"/>
    </location>
</feature>
<reference evidence="3 4" key="1">
    <citation type="journal article" date="2024" name="J Genomics">
        <title>Draft genome sequencing and assembly of Favolaschia claudopus CIRM-BRFM 2984 isolated from oak limbs.</title>
        <authorList>
            <person name="Navarro D."/>
            <person name="Drula E."/>
            <person name="Chaduli D."/>
            <person name="Cazenave R."/>
            <person name="Ahrendt S."/>
            <person name="Wang J."/>
            <person name="Lipzen A."/>
            <person name="Daum C."/>
            <person name="Barry K."/>
            <person name="Grigoriev I.V."/>
            <person name="Favel A."/>
            <person name="Rosso M.N."/>
            <person name="Martin F."/>
        </authorList>
    </citation>
    <scope>NUCLEOTIDE SEQUENCE [LARGE SCALE GENOMIC DNA]</scope>
    <source>
        <strain evidence="3 4">CIRM-BRFM 2984</strain>
    </source>
</reference>
<dbReference type="InterPro" id="IPR046521">
    <property type="entry name" value="DUF6698"/>
</dbReference>
<name>A0AAW0BSN5_9AGAR</name>
<protein>
    <submittedName>
        <fullName evidence="3">Uncharacterized protein</fullName>
    </submittedName>
</protein>
<evidence type="ECO:0000313" key="3">
    <source>
        <dbReference type="EMBL" id="KAK7029224.1"/>
    </source>
</evidence>
<feature type="coiled-coil region" evidence="1">
    <location>
        <begin position="42"/>
        <end position="73"/>
    </location>
</feature>
<feature type="compositionally biased region" description="Basic residues" evidence="2">
    <location>
        <begin position="78"/>
        <end position="87"/>
    </location>
</feature>
<evidence type="ECO:0000256" key="1">
    <source>
        <dbReference type="SAM" id="Coils"/>
    </source>
</evidence>
<dbReference type="Pfam" id="PF20414">
    <property type="entry name" value="DUF6698"/>
    <property type="match status" value="1"/>
</dbReference>
<dbReference type="AlphaFoldDB" id="A0AAW0BSN5"/>
<organism evidence="3 4">
    <name type="scientific">Favolaschia claudopus</name>
    <dbReference type="NCBI Taxonomy" id="2862362"/>
    <lineage>
        <taxon>Eukaryota</taxon>
        <taxon>Fungi</taxon>
        <taxon>Dikarya</taxon>
        <taxon>Basidiomycota</taxon>
        <taxon>Agaricomycotina</taxon>
        <taxon>Agaricomycetes</taxon>
        <taxon>Agaricomycetidae</taxon>
        <taxon>Agaricales</taxon>
        <taxon>Marasmiineae</taxon>
        <taxon>Mycenaceae</taxon>
        <taxon>Favolaschia</taxon>
    </lineage>
</organism>
<keyword evidence="4" id="KW-1185">Reference proteome</keyword>
<keyword evidence="1" id="KW-0175">Coiled coil</keyword>
<proteinExistence type="predicted"/>
<dbReference type="EMBL" id="JAWWNJ010000027">
    <property type="protein sequence ID" value="KAK7029224.1"/>
    <property type="molecule type" value="Genomic_DNA"/>
</dbReference>
<feature type="region of interest" description="Disordered" evidence="2">
    <location>
        <begin position="1"/>
        <end position="23"/>
    </location>
</feature>
<sequence>MPRRIDSDSEPTTPQRPRNQGPLANILNVFQEFTPSKSQRQMRGLREELQGLLNDAEDAISAKDSEIADLSNQVVPARPRRRRKRFHRADDAPASLDSQNSETLEDRTRKAGRHFLIDEGLFFIDEGAIWSLDVDDDFDYSTEFNSKSTCIQAQLQDVIRLLPDDAVSRRTEEWIGDAVHGMGGQRSATAYRLRRPSLKHLADATDLKHFTTSSNRFENFKQRIGYVPATDTAGAYYSAFKAPILYDEFAGEIDVDHLFRNPLLLNIHACILRGADGPTNLFTDNPYRPQAPYMEKIHNITRTSTGAIANAAVLAIWLYSADTKFLERGNETNINYRKRYRQYVEELRKGLTAKKAWVDALLNYWDGVFFPDADDDDGAARGAGDGENAEMESVADAFANAPSRETPPAVRSHVLLSDLLLTDGRILTLLLTTATATITAIVNRTW</sequence>
<gene>
    <name evidence="3" type="ORF">R3P38DRAFT_2524728</name>
</gene>
<dbReference type="Proteomes" id="UP001362999">
    <property type="component" value="Unassembled WGS sequence"/>
</dbReference>
<comment type="caution">
    <text evidence="3">The sequence shown here is derived from an EMBL/GenBank/DDBJ whole genome shotgun (WGS) entry which is preliminary data.</text>
</comment>
<evidence type="ECO:0000313" key="4">
    <source>
        <dbReference type="Proteomes" id="UP001362999"/>
    </source>
</evidence>